<evidence type="ECO:0000256" key="1">
    <source>
        <dbReference type="ARBA" id="ARBA00004496"/>
    </source>
</evidence>
<protein>
    <recommendedName>
        <fullName evidence="15">DNA polymerase IV</fullName>
        <shortName evidence="15">Pol IV</shortName>
        <ecNumber evidence="15">2.7.7.7</ecNumber>
    </recommendedName>
</protein>
<evidence type="ECO:0000256" key="11">
    <source>
        <dbReference type="ARBA" id="ARBA00022932"/>
    </source>
</evidence>
<keyword evidence="10 15" id="KW-0460">Magnesium</keyword>
<sequence length="395" mass="44615">MITSNSHRHIAHFDLDSFFVSVARLDNSDLLNKPILIGGSSDRGVVAACSYEARKFGVHSAMPMKLAMRLCPEARIVKGDYDSYSKYSRVVTEIIKGEVPVLEKASIDEFYMDLTGMDKFFGCSRFTLELKQKVMKETGLPISYALASNKLISKVGTNEAKPDGQIDIGFGMERAYLAPLKIDKMPGIGAKTSTLLRQMGVETIRILSEIPLPMMESKFGKSGIELSRKAKGIDTSPVIPYSEQKSIGKEETFGNDTIDVHYLHSELVRMVENVVYQLRSQRKLCGCVTVKLRYSNFDTYTRQAAIPYTASDNDILQAAKDLFRKLYDKRLLVRLLGVRVSDLVYGQQQINLFTDTDESVRLYQAMDHIRTRFGENMVFRGTADHLRSPKYQHVR</sequence>
<evidence type="ECO:0000256" key="2">
    <source>
        <dbReference type="ARBA" id="ARBA00010945"/>
    </source>
</evidence>
<dbReference type="InterPro" id="IPR017961">
    <property type="entry name" value="DNA_pol_Y-fam_little_finger"/>
</dbReference>
<dbReference type="GO" id="GO:0009432">
    <property type="term" value="P:SOS response"/>
    <property type="evidence" value="ECO:0007669"/>
    <property type="project" value="TreeGrafter"/>
</dbReference>
<feature type="domain" description="UmuC" evidence="16">
    <location>
        <begin position="10"/>
        <end position="189"/>
    </location>
</feature>
<dbReference type="Gene3D" id="3.40.1170.60">
    <property type="match status" value="1"/>
</dbReference>
<dbReference type="InterPro" id="IPR022880">
    <property type="entry name" value="DNApol_IV"/>
</dbReference>
<dbReference type="Pfam" id="PF11799">
    <property type="entry name" value="IMS_C"/>
    <property type="match status" value="1"/>
</dbReference>
<name>A0A7K1XWE4_9SPHI</name>
<keyword evidence="9 15" id="KW-0227">DNA damage</keyword>
<evidence type="ECO:0000256" key="7">
    <source>
        <dbReference type="ARBA" id="ARBA00022705"/>
    </source>
</evidence>
<dbReference type="CDD" id="cd03586">
    <property type="entry name" value="PolY_Pol_IV_kappa"/>
    <property type="match status" value="1"/>
</dbReference>
<keyword evidence="11 15" id="KW-0239">DNA-directed DNA polymerase</keyword>
<dbReference type="InterPro" id="IPR050116">
    <property type="entry name" value="DNA_polymerase-Y"/>
</dbReference>
<comment type="function">
    <text evidence="15">Poorly processive, error-prone DNA polymerase involved in untargeted mutagenesis. Copies undamaged DNA at stalled replication forks, which arise in vivo from mismatched or misaligned primer ends. These misaligned primers can be extended by PolIV. Exhibits no 3'-5' exonuclease (proofreading) activity. May be involved in translesional synthesis, in conjunction with the beta clamp from PolIII.</text>
</comment>
<feature type="binding site" evidence="15">
    <location>
        <position position="14"/>
    </location>
    <ligand>
        <name>Mg(2+)</name>
        <dbReference type="ChEBI" id="CHEBI:18420"/>
    </ligand>
</feature>
<dbReference type="Proteomes" id="UP000451233">
    <property type="component" value="Unassembled WGS sequence"/>
</dbReference>
<proteinExistence type="inferred from homology"/>
<organism evidence="17 18">
    <name type="scientific">Hufsiella ginkgonis</name>
    <dbReference type="NCBI Taxonomy" id="2695274"/>
    <lineage>
        <taxon>Bacteria</taxon>
        <taxon>Pseudomonadati</taxon>
        <taxon>Bacteroidota</taxon>
        <taxon>Sphingobacteriia</taxon>
        <taxon>Sphingobacteriales</taxon>
        <taxon>Sphingobacteriaceae</taxon>
        <taxon>Hufsiella</taxon>
    </lineage>
</organism>
<dbReference type="SUPFAM" id="SSF56672">
    <property type="entry name" value="DNA/RNA polymerases"/>
    <property type="match status" value="1"/>
</dbReference>
<dbReference type="Gene3D" id="3.30.1490.100">
    <property type="entry name" value="DNA polymerase, Y-family, little finger domain"/>
    <property type="match status" value="1"/>
</dbReference>
<dbReference type="InterPro" id="IPR036775">
    <property type="entry name" value="DNA_pol_Y-fam_lit_finger_sf"/>
</dbReference>
<dbReference type="Pfam" id="PF21999">
    <property type="entry name" value="IMS_HHH_1"/>
    <property type="match status" value="1"/>
</dbReference>
<evidence type="ECO:0000256" key="5">
    <source>
        <dbReference type="ARBA" id="ARBA00022679"/>
    </source>
</evidence>
<dbReference type="InterPro" id="IPR043502">
    <property type="entry name" value="DNA/RNA_pol_sf"/>
</dbReference>
<dbReference type="GO" id="GO:0005829">
    <property type="term" value="C:cytosol"/>
    <property type="evidence" value="ECO:0007669"/>
    <property type="project" value="TreeGrafter"/>
</dbReference>
<feature type="binding site" evidence="15">
    <location>
        <position position="108"/>
    </location>
    <ligand>
        <name>Mg(2+)</name>
        <dbReference type="ChEBI" id="CHEBI:18420"/>
    </ligand>
</feature>
<dbReference type="GO" id="GO:0003887">
    <property type="term" value="F:DNA-directed DNA polymerase activity"/>
    <property type="evidence" value="ECO:0007669"/>
    <property type="project" value="UniProtKB-UniRule"/>
</dbReference>
<evidence type="ECO:0000256" key="12">
    <source>
        <dbReference type="ARBA" id="ARBA00023125"/>
    </source>
</evidence>
<comment type="subunit">
    <text evidence="15">Monomer.</text>
</comment>
<dbReference type="PANTHER" id="PTHR11076">
    <property type="entry name" value="DNA REPAIR POLYMERASE UMUC / TRANSFERASE FAMILY MEMBER"/>
    <property type="match status" value="1"/>
</dbReference>
<dbReference type="PANTHER" id="PTHR11076:SF33">
    <property type="entry name" value="DNA POLYMERASE KAPPA"/>
    <property type="match status" value="1"/>
</dbReference>
<comment type="subcellular location">
    <subcellularLocation>
        <location evidence="1 15">Cytoplasm</location>
    </subcellularLocation>
</comment>
<dbReference type="PROSITE" id="PS50173">
    <property type="entry name" value="UMUC"/>
    <property type="match status" value="1"/>
</dbReference>
<dbReference type="EMBL" id="WVHS01000002">
    <property type="protein sequence ID" value="MXV15147.1"/>
    <property type="molecule type" value="Genomic_DNA"/>
</dbReference>
<keyword evidence="6 15" id="KW-0548">Nucleotidyltransferase</keyword>
<keyword evidence="18" id="KW-1185">Reference proteome</keyword>
<evidence type="ECO:0000256" key="8">
    <source>
        <dbReference type="ARBA" id="ARBA00022723"/>
    </source>
</evidence>
<dbReference type="RefSeq" id="WP_160906161.1">
    <property type="nucleotide sequence ID" value="NZ_WVHS01000002.1"/>
</dbReference>
<keyword evidence="7 15" id="KW-0235">DNA replication</keyword>
<reference evidence="17 18" key="1">
    <citation type="submission" date="2019-11" db="EMBL/GenBank/DDBJ databases">
        <title>Pedobacter sp. HMF7056 Genome sequencing and assembly.</title>
        <authorList>
            <person name="Kang H."/>
            <person name="Kim H."/>
            <person name="Joh K."/>
        </authorList>
    </citation>
    <scope>NUCLEOTIDE SEQUENCE [LARGE SCALE GENOMIC DNA]</scope>
    <source>
        <strain evidence="17 18">HMF7056</strain>
    </source>
</reference>
<dbReference type="Pfam" id="PF00817">
    <property type="entry name" value="IMS"/>
    <property type="match status" value="1"/>
</dbReference>
<dbReference type="GO" id="GO:0006281">
    <property type="term" value="P:DNA repair"/>
    <property type="evidence" value="ECO:0007669"/>
    <property type="project" value="UniProtKB-UniRule"/>
</dbReference>
<evidence type="ECO:0000256" key="13">
    <source>
        <dbReference type="ARBA" id="ARBA00023204"/>
    </source>
</evidence>
<feature type="active site" evidence="15">
    <location>
        <position position="109"/>
    </location>
</feature>
<comment type="similarity">
    <text evidence="2 15">Belongs to the DNA polymerase type-Y family.</text>
</comment>
<dbReference type="GO" id="GO:0003684">
    <property type="term" value="F:damaged DNA binding"/>
    <property type="evidence" value="ECO:0007669"/>
    <property type="project" value="InterPro"/>
</dbReference>
<dbReference type="Gene3D" id="1.10.150.20">
    <property type="entry name" value="5' to 3' exonuclease, C-terminal subdomain"/>
    <property type="match status" value="1"/>
</dbReference>
<dbReference type="InterPro" id="IPR043128">
    <property type="entry name" value="Rev_trsase/Diguanyl_cyclase"/>
</dbReference>
<evidence type="ECO:0000256" key="9">
    <source>
        <dbReference type="ARBA" id="ARBA00022763"/>
    </source>
</evidence>
<dbReference type="GO" id="GO:0000287">
    <property type="term" value="F:magnesium ion binding"/>
    <property type="evidence" value="ECO:0007669"/>
    <property type="project" value="UniProtKB-UniRule"/>
</dbReference>
<dbReference type="InterPro" id="IPR053848">
    <property type="entry name" value="IMS_HHH_1"/>
</dbReference>
<comment type="caution">
    <text evidence="17">The sequence shown here is derived from an EMBL/GenBank/DDBJ whole genome shotgun (WGS) entry which is preliminary data.</text>
</comment>
<dbReference type="AlphaFoldDB" id="A0A7K1XWE4"/>
<evidence type="ECO:0000256" key="15">
    <source>
        <dbReference type="HAMAP-Rule" id="MF_01113"/>
    </source>
</evidence>
<dbReference type="GO" id="GO:0042276">
    <property type="term" value="P:error-prone translesion synthesis"/>
    <property type="evidence" value="ECO:0007669"/>
    <property type="project" value="TreeGrafter"/>
</dbReference>
<keyword evidence="8 15" id="KW-0479">Metal-binding</keyword>
<gene>
    <name evidence="15 17" type="primary">dinB</name>
    <name evidence="17" type="ORF">GS398_07535</name>
</gene>
<comment type="catalytic activity">
    <reaction evidence="14 15">
        <text>DNA(n) + a 2'-deoxyribonucleoside 5'-triphosphate = DNA(n+1) + diphosphate</text>
        <dbReference type="Rhea" id="RHEA:22508"/>
        <dbReference type="Rhea" id="RHEA-COMP:17339"/>
        <dbReference type="Rhea" id="RHEA-COMP:17340"/>
        <dbReference type="ChEBI" id="CHEBI:33019"/>
        <dbReference type="ChEBI" id="CHEBI:61560"/>
        <dbReference type="ChEBI" id="CHEBI:173112"/>
        <dbReference type="EC" id="2.7.7.7"/>
    </reaction>
</comment>
<accession>A0A7K1XWE4</accession>
<keyword evidence="12 15" id="KW-0238">DNA-binding</keyword>
<dbReference type="SUPFAM" id="SSF100879">
    <property type="entry name" value="Lesion bypass DNA polymerase (Y-family), little finger domain"/>
    <property type="match status" value="1"/>
</dbReference>
<feature type="site" description="Substrate discrimination" evidence="15">
    <location>
        <position position="19"/>
    </location>
</feature>
<evidence type="ECO:0000256" key="4">
    <source>
        <dbReference type="ARBA" id="ARBA00022490"/>
    </source>
</evidence>
<evidence type="ECO:0000313" key="18">
    <source>
        <dbReference type="Proteomes" id="UP000451233"/>
    </source>
</evidence>
<keyword evidence="4 15" id="KW-0963">Cytoplasm</keyword>
<evidence type="ECO:0000256" key="3">
    <source>
        <dbReference type="ARBA" id="ARBA00022457"/>
    </source>
</evidence>
<keyword evidence="5 15" id="KW-0808">Transferase</keyword>
<evidence type="ECO:0000259" key="16">
    <source>
        <dbReference type="PROSITE" id="PS50173"/>
    </source>
</evidence>
<keyword evidence="13 15" id="KW-0234">DNA repair</keyword>
<keyword evidence="3 15" id="KW-0515">Mutator protein</keyword>
<evidence type="ECO:0000313" key="17">
    <source>
        <dbReference type="EMBL" id="MXV15147.1"/>
    </source>
</evidence>
<dbReference type="HAMAP" id="MF_01113">
    <property type="entry name" value="DNApol_IV"/>
    <property type="match status" value="1"/>
</dbReference>
<dbReference type="EC" id="2.7.7.7" evidence="15"/>
<evidence type="ECO:0000256" key="6">
    <source>
        <dbReference type="ARBA" id="ARBA00022695"/>
    </source>
</evidence>
<dbReference type="InterPro" id="IPR001126">
    <property type="entry name" value="UmuC"/>
</dbReference>
<dbReference type="FunFam" id="3.30.1490.100:FF:000004">
    <property type="entry name" value="DNA polymerase IV"/>
    <property type="match status" value="1"/>
</dbReference>
<dbReference type="NCBIfam" id="NF002677">
    <property type="entry name" value="PRK02406.1"/>
    <property type="match status" value="1"/>
</dbReference>
<comment type="cofactor">
    <cofactor evidence="15">
        <name>Mg(2+)</name>
        <dbReference type="ChEBI" id="CHEBI:18420"/>
    </cofactor>
    <text evidence="15">Binds 2 magnesium ions per subunit.</text>
</comment>
<dbReference type="GO" id="GO:0006261">
    <property type="term" value="P:DNA-templated DNA replication"/>
    <property type="evidence" value="ECO:0007669"/>
    <property type="project" value="UniProtKB-UniRule"/>
</dbReference>
<dbReference type="Gene3D" id="3.30.70.270">
    <property type="match status" value="1"/>
</dbReference>
<evidence type="ECO:0000256" key="14">
    <source>
        <dbReference type="ARBA" id="ARBA00049244"/>
    </source>
</evidence>
<evidence type="ECO:0000256" key="10">
    <source>
        <dbReference type="ARBA" id="ARBA00022842"/>
    </source>
</evidence>